<evidence type="ECO:0000256" key="1">
    <source>
        <dbReference type="ARBA" id="ARBA00004370"/>
    </source>
</evidence>
<protein>
    <submittedName>
        <fullName evidence="8">Protein odr-4 homolog</fullName>
    </submittedName>
</protein>
<evidence type="ECO:0000256" key="4">
    <source>
        <dbReference type="ARBA" id="ARBA00022989"/>
    </source>
</evidence>
<organism evidence="7 8">
    <name type="scientific">Syphacia muris</name>
    <dbReference type="NCBI Taxonomy" id="451379"/>
    <lineage>
        <taxon>Eukaryota</taxon>
        <taxon>Metazoa</taxon>
        <taxon>Ecdysozoa</taxon>
        <taxon>Nematoda</taxon>
        <taxon>Chromadorea</taxon>
        <taxon>Rhabditida</taxon>
        <taxon>Spirurina</taxon>
        <taxon>Oxyuridomorpha</taxon>
        <taxon>Oxyuroidea</taxon>
        <taxon>Oxyuridae</taxon>
        <taxon>Syphacia</taxon>
    </lineage>
</organism>
<dbReference type="Proteomes" id="UP000046393">
    <property type="component" value="Unplaced"/>
</dbReference>
<dbReference type="GO" id="GO:0016020">
    <property type="term" value="C:membrane"/>
    <property type="evidence" value="ECO:0007669"/>
    <property type="project" value="UniProtKB-SubCell"/>
</dbReference>
<keyword evidence="7" id="KW-1185">Reference proteome</keyword>
<dbReference type="GO" id="GO:0012505">
    <property type="term" value="C:endomembrane system"/>
    <property type="evidence" value="ECO:0007669"/>
    <property type="project" value="TreeGrafter"/>
</dbReference>
<keyword evidence="5 6" id="KW-0472">Membrane</keyword>
<dbReference type="STRING" id="451379.A0A0N5AKC8"/>
<reference evidence="8" key="1">
    <citation type="submission" date="2017-02" db="UniProtKB">
        <authorList>
            <consortium name="WormBaseParasite"/>
        </authorList>
    </citation>
    <scope>IDENTIFICATION</scope>
</reference>
<name>A0A0N5AKC8_9BILA</name>
<keyword evidence="4 6" id="KW-1133">Transmembrane helix</keyword>
<keyword evidence="3 6" id="KW-0812">Transmembrane</keyword>
<comment type="similarity">
    <text evidence="2">Belongs to the ODR-4 family.</text>
</comment>
<evidence type="ECO:0000256" key="3">
    <source>
        <dbReference type="ARBA" id="ARBA00022692"/>
    </source>
</evidence>
<dbReference type="PANTHER" id="PTHR33966">
    <property type="entry name" value="PROTEIN ODR-4 HOMOLOG"/>
    <property type="match status" value="1"/>
</dbReference>
<evidence type="ECO:0000256" key="6">
    <source>
        <dbReference type="SAM" id="Phobius"/>
    </source>
</evidence>
<dbReference type="InterPro" id="IPR029454">
    <property type="entry name" value="ODR-4-like"/>
</dbReference>
<feature type="transmembrane region" description="Helical" evidence="6">
    <location>
        <begin position="431"/>
        <end position="449"/>
    </location>
</feature>
<proteinExistence type="inferred from homology"/>
<evidence type="ECO:0000313" key="8">
    <source>
        <dbReference type="WBParaSite" id="SMUV_0000494501-mRNA-1"/>
    </source>
</evidence>
<dbReference type="Pfam" id="PF14778">
    <property type="entry name" value="ODR4-like"/>
    <property type="match status" value="1"/>
</dbReference>
<evidence type="ECO:0000256" key="2">
    <source>
        <dbReference type="ARBA" id="ARBA00010131"/>
    </source>
</evidence>
<dbReference type="WBParaSite" id="SMUV_0000494501-mRNA-1">
    <property type="protein sequence ID" value="SMUV_0000494501-mRNA-1"/>
    <property type="gene ID" value="SMUV_0000494501"/>
</dbReference>
<comment type="subcellular location">
    <subcellularLocation>
        <location evidence="1">Membrane</location>
    </subcellularLocation>
</comment>
<dbReference type="AlphaFoldDB" id="A0A0N5AKC8"/>
<sequence length="459" mass="50490">MIIFDKPLSESLDVHIREHCQRQKRVGLLGTAGFLIGSYVGEDIHVAHIAICSLPETADDSGDLRSRLVDSEWICDHSSRMLRLLPGGVDIVGLLWLADKKLSVEPRSVFIKALSTINQRTSAVSSLHCLPPRNYMALVCCETPLGKPQGYIIDSSRKGAEGSQTRVFFASLEWLTVKSSAAFNISMPIKDPKTTINFYKLFCTAIYNWTNNFFDTETALVNGQLRYGSEPLRSKQKKGKSGGSIRIDTFVSAGKDRLSTVTSAVESVCVADLKANISVYAAVSSKATVRDAINAVKQHVIRSLCSRAELHYECTEVVEDEPKDRISFHQLPRLTCVTLPTQTAIIFTDYIFEGDSAKDSQESFKELLSLEVDEDQISDQYERHLTETDLIRFDNLSENAAKLQKSSVSSSSQSVAAAISVASKTMTVSNMVLISIVIALLAIAVYLLVSSVNDKSATK</sequence>
<dbReference type="PANTHER" id="PTHR33966:SF1">
    <property type="entry name" value="PROTEIN ODR-4 HOMOLOG"/>
    <property type="match status" value="1"/>
</dbReference>
<dbReference type="GO" id="GO:0008104">
    <property type="term" value="P:intracellular protein localization"/>
    <property type="evidence" value="ECO:0007669"/>
    <property type="project" value="TreeGrafter"/>
</dbReference>
<evidence type="ECO:0000313" key="7">
    <source>
        <dbReference type="Proteomes" id="UP000046393"/>
    </source>
</evidence>
<accession>A0A0N5AKC8</accession>
<evidence type="ECO:0000256" key="5">
    <source>
        <dbReference type="ARBA" id="ARBA00023136"/>
    </source>
</evidence>